<comment type="function">
    <text evidence="2 8">Hydrolase that can remove 'Lys-48'-linked conjugated ubiquitin from proteins.</text>
</comment>
<evidence type="ECO:0000256" key="4">
    <source>
        <dbReference type="ARBA" id="ARBA00022670"/>
    </source>
</evidence>
<dbReference type="SMART" id="SM01174">
    <property type="entry name" value="DUF4205"/>
    <property type="match status" value="1"/>
</dbReference>
<evidence type="ECO:0000256" key="5">
    <source>
        <dbReference type="ARBA" id="ARBA00022786"/>
    </source>
</evidence>
<gene>
    <name evidence="10" type="primary">RvY_09981-1</name>
    <name evidence="10" type="synonym">RvY_09981.1</name>
    <name evidence="10" type="ORF">RvY_09981</name>
</gene>
<protein>
    <recommendedName>
        <fullName evidence="8">Ubiquitin carboxyl-terminal hydrolase MINDY</fullName>
        <ecNumber evidence="8">3.4.19.12</ecNumber>
    </recommendedName>
</protein>
<dbReference type="AlphaFoldDB" id="A0A1D1VFQ5"/>
<dbReference type="Gene3D" id="1.10.238.10">
    <property type="entry name" value="EF-hand"/>
    <property type="match status" value="1"/>
</dbReference>
<dbReference type="Proteomes" id="UP000186922">
    <property type="component" value="Unassembled WGS sequence"/>
</dbReference>
<evidence type="ECO:0000256" key="3">
    <source>
        <dbReference type="ARBA" id="ARBA00011074"/>
    </source>
</evidence>
<evidence type="ECO:0000256" key="6">
    <source>
        <dbReference type="ARBA" id="ARBA00022801"/>
    </source>
</evidence>
<dbReference type="GO" id="GO:0004843">
    <property type="term" value="F:cysteine-type deubiquitinase activity"/>
    <property type="evidence" value="ECO:0007669"/>
    <property type="project" value="UniProtKB-UniRule"/>
</dbReference>
<name>A0A1D1VFQ5_RAMVA</name>
<dbReference type="SUPFAM" id="SSF47473">
    <property type="entry name" value="EF-hand"/>
    <property type="match status" value="1"/>
</dbReference>
<dbReference type="GO" id="GO:0071108">
    <property type="term" value="P:protein K48-linked deubiquitination"/>
    <property type="evidence" value="ECO:0007669"/>
    <property type="project" value="InterPro"/>
</dbReference>
<dbReference type="PANTHER" id="PTHR12473">
    <property type="entry name" value="UBIQUITIN CARBOXYL-TERMINAL HYDROLASE MINDY-4-RELATED"/>
    <property type="match status" value="1"/>
</dbReference>
<evidence type="ECO:0000256" key="7">
    <source>
        <dbReference type="ARBA" id="ARBA00022807"/>
    </source>
</evidence>
<dbReference type="InterPro" id="IPR039785">
    <property type="entry name" value="MINY3/4"/>
</dbReference>
<dbReference type="InterPro" id="IPR025257">
    <property type="entry name" value="MINDY-3/4_CD"/>
</dbReference>
<dbReference type="EMBL" id="BDGG01000005">
    <property type="protein sequence ID" value="GAU98902.1"/>
    <property type="molecule type" value="Genomic_DNA"/>
</dbReference>
<dbReference type="STRING" id="947166.A0A1D1VFQ5"/>
<evidence type="ECO:0000259" key="9">
    <source>
        <dbReference type="PROSITE" id="PS50222"/>
    </source>
</evidence>
<comment type="catalytic activity">
    <reaction evidence="1 8">
        <text>Thiol-dependent hydrolysis of ester, thioester, amide, peptide and isopeptide bonds formed by the C-terminal Gly of ubiquitin (a 76-residue protein attached to proteins as an intracellular targeting signal).</text>
        <dbReference type="EC" id="3.4.19.12"/>
    </reaction>
</comment>
<evidence type="ECO:0000256" key="2">
    <source>
        <dbReference type="ARBA" id="ARBA00002107"/>
    </source>
</evidence>
<organism evidence="10 11">
    <name type="scientific">Ramazzottius varieornatus</name>
    <name type="common">Water bear</name>
    <name type="synonym">Tardigrade</name>
    <dbReference type="NCBI Taxonomy" id="947166"/>
    <lineage>
        <taxon>Eukaryota</taxon>
        <taxon>Metazoa</taxon>
        <taxon>Ecdysozoa</taxon>
        <taxon>Tardigrada</taxon>
        <taxon>Eutardigrada</taxon>
        <taxon>Parachela</taxon>
        <taxon>Hypsibioidea</taxon>
        <taxon>Ramazzottiidae</taxon>
        <taxon>Ramazzottius</taxon>
    </lineage>
</organism>
<keyword evidence="5 8" id="KW-0833">Ubl conjugation pathway</keyword>
<feature type="domain" description="EF-hand" evidence="9">
    <location>
        <begin position="318"/>
        <end position="353"/>
    </location>
</feature>
<dbReference type="EC" id="3.4.19.12" evidence="8"/>
<sequence length="471" mass="53052">MTPTGGEATVDAPDVSSVNADVSVNFQSHDRIPEHVVESLIRLVWKTREIARDNLFGWSQGFTFSSAEPTALIQLHGGPCAVIAPVQAYLLKNAIYTSPNSNADPRWREKNGNEVLQATFLELFSLLDVSHFTLVLPFGNPAKRNADAMVHDAPENPDSFERDFHLNLRIQKFSSLNQLQKFLTDHPTLFSSSFGILRFLYSLILSKTIQKIEDDLEDPSEPLIDAAHGHGNQPLTNLIITGRAVNNVWDDVKEFGGLRLQGIHFRPAVGYLSLLENMRYVEVGFYLKCPQYPIWLLGSETHLSIIFALIPSLVTSEAEEAAAIRVFKQYDEHGSGFIDTGKLKDVLTQLDLFREDDYVKSLQDKLDKDNLGLILRSDFLSEFFPHTNKFNNSKPFSVYHYNGLLRNGDTPVKYHHGRATILEVDVDLQIIDIPEDCGNGIDSDSAIVRCLRTKYPRVQIVWDDNKIPSIN</sequence>
<dbReference type="InterPro" id="IPR011992">
    <property type="entry name" value="EF-hand-dom_pair"/>
</dbReference>
<dbReference type="OrthoDB" id="9981542at2759"/>
<keyword evidence="7 8" id="KW-0788">Thiol protease</keyword>
<comment type="similarity">
    <text evidence="3 8">Belongs to the MINDY deubiquitinase family. FAM188 subfamily.</text>
</comment>
<dbReference type="Pfam" id="PF13898">
    <property type="entry name" value="MINDY-3_4_CD"/>
    <property type="match status" value="1"/>
</dbReference>
<keyword evidence="11" id="KW-1185">Reference proteome</keyword>
<dbReference type="GO" id="GO:0006508">
    <property type="term" value="P:proteolysis"/>
    <property type="evidence" value="ECO:0007669"/>
    <property type="project" value="UniProtKB-KW"/>
</dbReference>
<evidence type="ECO:0000313" key="10">
    <source>
        <dbReference type="EMBL" id="GAU98902.1"/>
    </source>
</evidence>
<dbReference type="GO" id="GO:0005509">
    <property type="term" value="F:calcium ion binding"/>
    <property type="evidence" value="ECO:0007669"/>
    <property type="project" value="InterPro"/>
</dbReference>
<dbReference type="InterPro" id="IPR002048">
    <property type="entry name" value="EF_hand_dom"/>
</dbReference>
<keyword evidence="4 8" id="KW-0645">Protease</keyword>
<accession>A0A1D1VFQ5</accession>
<keyword evidence="6 8" id="KW-0378">Hydrolase</keyword>
<dbReference type="PROSITE" id="PS50222">
    <property type="entry name" value="EF_HAND_2"/>
    <property type="match status" value="1"/>
</dbReference>
<dbReference type="PANTHER" id="PTHR12473:SF17">
    <property type="entry name" value="UBIQUITIN CARBOXYL-TERMINAL HYDROLASE MINDY-3"/>
    <property type="match status" value="1"/>
</dbReference>
<evidence type="ECO:0000256" key="1">
    <source>
        <dbReference type="ARBA" id="ARBA00000707"/>
    </source>
</evidence>
<evidence type="ECO:0000313" key="11">
    <source>
        <dbReference type="Proteomes" id="UP000186922"/>
    </source>
</evidence>
<evidence type="ECO:0000256" key="8">
    <source>
        <dbReference type="RuleBase" id="RU367088"/>
    </source>
</evidence>
<dbReference type="GO" id="GO:1990380">
    <property type="term" value="F:K48-linked deubiquitinase activity"/>
    <property type="evidence" value="ECO:0007669"/>
    <property type="project" value="UniProtKB-UniRule"/>
</dbReference>
<proteinExistence type="inferred from homology"/>
<reference evidence="10 11" key="1">
    <citation type="journal article" date="2016" name="Nat. Commun.">
        <title>Extremotolerant tardigrade genome and improved radiotolerance of human cultured cells by tardigrade-unique protein.</title>
        <authorList>
            <person name="Hashimoto T."/>
            <person name="Horikawa D.D."/>
            <person name="Saito Y."/>
            <person name="Kuwahara H."/>
            <person name="Kozuka-Hata H."/>
            <person name="Shin-I T."/>
            <person name="Minakuchi Y."/>
            <person name="Ohishi K."/>
            <person name="Motoyama A."/>
            <person name="Aizu T."/>
            <person name="Enomoto A."/>
            <person name="Kondo K."/>
            <person name="Tanaka S."/>
            <person name="Hara Y."/>
            <person name="Koshikawa S."/>
            <person name="Sagara H."/>
            <person name="Miura T."/>
            <person name="Yokobori S."/>
            <person name="Miyagawa K."/>
            <person name="Suzuki Y."/>
            <person name="Kubo T."/>
            <person name="Oyama M."/>
            <person name="Kohara Y."/>
            <person name="Fujiyama A."/>
            <person name="Arakawa K."/>
            <person name="Katayama T."/>
            <person name="Toyoda A."/>
            <person name="Kunieda T."/>
        </authorList>
    </citation>
    <scope>NUCLEOTIDE SEQUENCE [LARGE SCALE GENOMIC DNA]</scope>
    <source>
        <strain evidence="10 11">YOKOZUNA-1</strain>
    </source>
</reference>
<comment type="caution">
    <text evidence="10">The sequence shown here is derived from an EMBL/GenBank/DDBJ whole genome shotgun (WGS) entry which is preliminary data.</text>
</comment>